<dbReference type="AlphaFoldDB" id="A0AAD0SEX3"/>
<dbReference type="EMBL" id="CP023009">
    <property type="protein sequence ID" value="AXW86065.1"/>
    <property type="molecule type" value="Genomic_DNA"/>
</dbReference>
<sequence>MKIKLIKELIDKVFFSSSLGSGVAKWNGDKFCISECYDVEIDFDAEYVWGKDIYPSDFSCHKIIFENGMNKIFSRVIAIEEDVITIQLDNNVVFIEVLGVEGISVGCFVMFYSSPDKTVLTPFNL</sequence>
<name>A0AAD0SEX3_9GAMM</name>
<evidence type="ECO:0000313" key="2">
    <source>
        <dbReference type="Proteomes" id="UP000263881"/>
    </source>
</evidence>
<dbReference type="KEGG" id="lbq:CKQ53_03105"/>
<evidence type="ECO:0000313" key="1">
    <source>
        <dbReference type="EMBL" id="AXW86065.1"/>
    </source>
</evidence>
<keyword evidence="2" id="KW-1185">Reference proteome</keyword>
<reference evidence="1 2" key="1">
    <citation type="submission" date="2017-08" db="EMBL/GenBank/DDBJ databases">
        <title>Comparative genomics of bacteria isolated from necrotic lesions of AOD affected trees.</title>
        <authorList>
            <person name="Doonan J."/>
            <person name="Denman S."/>
            <person name="McDonald J.E."/>
        </authorList>
    </citation>
    <scope>NUCLEOTIDE SEQUENCE [LARGE SCALE GENOMIC DNA]</scope>
    <source>
        <strain evidence="1 2">477</strain>
    </source>
</reference>
<dbReference type="Proteomes" id="UP000263881">
    <property type="component" value="Chromosome"/>
</dbReference>
<organism evidence="1 2">
    <name type="scientific">Lonsdalea britannica</name>
    <dbReference type="NCBI Taxonomy" id="1082704"/>
    <lineage>
        <taxon>Bacteria</taxon>
        <taxon>Pseudomonadati</taxon>
        <taxon>Pseudomonadota</taxon>
        <taxon>Gammaproteobacteria</taxon>
        <taxon>Enterobacterales</taxon>
        <taxon>Pectobacteriaceae</taxon>
        <taxon>Lonsdalea</taxon>
    </lineage>
</organism>
<protein>
    <submittedName>
        <fullName evidence="1">Uncharacterized protein</fullName>
    </submittedName>
</protein>
<dbReference type="RefSeq" id="WP_094102297.1">
    <property type="nucleotide sequence ID" value="NZ_CP023009.1"/>
</dbReference>
<accession>A0AAD0SEX3</accession>
<proteinExistence type="predicted"/>
<gene>
    <name evidence="1" type="ORF">CKQ53_03105</name>
</gene>